<dbReference type="PANTHER" id="PTHR34009:SF2">
    <property type="entry name" value="PROTEIN STAR"/>
    <property type="match status" value="1"/>
</dbReference>
<comment type="caution">
    <text evidence="2">The sequence shown here is derived from an EMBL/GenBank/DDBJ whole genome shotgun (WGS) entry which is preliminary data.</text>
</comment>
<dbReference type="Gene3D" id="3.40.50.150">
    <property type="entry name" value="Vaccinia Virus protein VP39"/>
    <property type="match status" value="1"/>
</dbReference>
<dbReference type="SUPFAM" id="SSF53335">
    <property type="entry name" value="S-adenosyl-L-methionine-dependent methyltransferases"/>
    <property type="match status" value="1"/>
</dbReference>
<reference evidence="2 3" key="1">
    <citation type="submission" date="2020-04" db="EMBL/GenBank/DDBJ databases">
        <title>A Flavivirga sp. nov.</title>
        <authorList>
            <person name="Sun X."/>
        </authorList>
    </citation>
    <scope>NUCLEOTIDE SEQUENCE [LARGE SCALE GENOMIC DNA]</scope>
    <source>
        <strain evidence="2 3">Y03</strain>
    </source>
</reference>
<evidence type="ECO:0000259" key="1">
    <source>
        <dbReference type="Pfam" id="PF05050"/>
    </source>
</evidence>
<protein>
    <submittedName>
        <fullName evidence="2">FkbM family methyltransferase</fullName>
    </submittedName>
</protein>
<dbReference type="GO" id="GO:0008168">
    <property type="term" value="F:methyltransferase activity"/>
    <property type="evidence" value="ECO:0007669"/>
    <property type="project" value="UniProtKB-KW"/>
</dbReference>
<dbReference type="EMBL" id="JABBHF010000001">
    <property type="protein sequence ID" value="NMH86362.1"/>
    <property type="molecule type" value="Genomic_DNA"/>
</dbReference>
<organism evidence="2 3">
    <name type="scientific">Flavivirga algicola</name>
    <dbReference type="NCBI Taxonomy" id="2729136"/>
    <lineage>
        <taxon>Bacteria</taxon>
        <taxon>Pseudomonadati</taxon>
        <taxon>Bacteroidota</taxon>
        <taxon>Flavobacteriia</taxon>
        <taxon>Flavobacteriales</taxon>
        <taxon>Flavobacteriaceae</taxon>
        <taxon>Flavivirga</taxon>
    </lineage>
</organism>
<feature type="domain" description="Methyltransferase FkbM" evidence="1">
    <location>
        <begin position="62"/>
        <end position="230"/>
    </location>
</feature>
<gene>
    <name evidence="2" type="ORF">HHX25_02480</name>
</gene>
<accession>A0ABX1RV91</accession>
<dbReference type="InterPro" id="IPR006342">
    <property type="entry name" value="FkbM_mtfrase"/>
</dbReference>
<keyword evidence="2" id="KW-0808">Transferase</keyword>
<dbReference type="PANTHER" id="PTHR34009">
    <property type="entry name" value="PROTEIN STAR"/>
    <property type="match status" value="1"/>
</dbReference>
<keyword evidence="3" id="KW-1185">Reference proteome</keyword>
<dbReference type="Proteomes" id="UP000746690">
    <property type="component" value="Unassembled WGS sequence"/>
</dbReference>
<dbReference type="InterPro" id="IPR029063">
    <property type="entry name" value="SAM-dependent_MTases_sf"/>
</dbReference>
<evidence type="ECO:0000313" key="2">
    <source>
        <dbReference type="EMBL" id="NMH86362.1"/>
    </source>
</evidence>
<dbReference type="GO" id="GO:0032259">
    <property type="term" value="P:methylation"/>
    <property type="evidence" value="ECO:0007669"/>
    <property type="project" value="UniProtKB-KW"/>
</dbReference>
<sequence>MEILKNILNVVVPKKIKNFFYQQVITDYEKRLEYATISYSQEGEDCILDRIFNEMEYGFYVDIGAHHPKRFSNTNKFYKRGWRGINIDAMPNSMDAFKKERPDDINLEIGISKENRVLTYYMFNEPALNTFSKEEASKKDGIRNYKVIEEKKILTYSLKEVLDKYLINSNKIDFITIDVEGLDLEVIESNDWNRYRPKIVLVEDLKKHELIELPLKSDVYKFLNSNDYQLIARTFNTLFFKDNRI</sequence>
<dbReference type="InterPro" id="IPR053202">
    <property type="entry name" value="EGF_Rcpt_Signaling_Reg"/>
</dbReference>
<name>A0ABX1RV91_9FLAO</name>
<proteinExistence type="predicted"/>
<keyword evidence="2" id="KW-0489">Methyltransferase</keyword>
<dbReference type="Pfam" id="PF05050">
    <property type="entry name" value="Methyltransf_21"/>
    <property type="match status" value="1"/>
</dbReference>
<evidence type="ECO:0000313" key="3">
    <source>
        <dbReference type="Proteomes" id="UP000746690"/>
    </source>
</evidence>
<dbReference type="RefSeq" id="WP_169669730.1">
    <property type="nucleotide sequence ID" value="NZ_JABBHF010000001.1"/>
</dbReference>